<accession>A0A699ZGR4</accession>
<evidence type="ECO:0000313" key="2">
    <source>
        <dbReference type="EMBL" id="GFH21401.1"/>
    </source>
</evidence>
<dbReference type="InterPro" id="IPR036770">
    <property type="entry name" value="Ankyrin_rpt-contain_sf"/>
</dbReference>
<feature type="compositionally biased region" description="Polar residues" evidence="1">
    <location>
        <begin position="207"/>
        <end position="222"/>
    </location>
</feature>
<gene>
    <name evidence="2" type="ORF">HaLaN_18702</name>
</gene>
<name>A0A699ZGR4_HAELA</name>
<comment type="caution">
    <text evidence="2">The sequence shown here is derived from an EMBL/GenBank/DDBJ whole genome shotgun (WGS) entry which is preliminary data.</text>
</comment>
<dbReference type="EMBL" id="BLLF01001821">
    <property type="protein sequence ID" value="GFH21401.1"/>
    <property type="molecule type" value="Genomic_DNA"/>
</dbReference>
<evidence type="ECO:0000313" key="3">
    <source>
        <dbReference type="Proteomes" id="UP000485058"/>
    </source>
</evidence>
<feature type="region of interest" description="Disordered" evidence="1">
    <location>
        <begin position="195"/>
        <end position="268"/>
    </location>
</feature>
<reference evidence="2 3" key="1">
    <citation type="submission" date="2020-02" db="EMBL/GenBank/DDBJ databases">
        <title>Draft genome sequence of Haematococcus lacustris strain NIES-144.</title>
        <authorList>
            <person name="Morimoto D."/>
            <person name="Nakagawa S."/>
            <person name="Yoshida T."/>
            <person name="Sawayama S."/>
        </authorList>
    </citation>
    <scope>NUCLEOTIDE SEQUENCE [LARGE SCALE GENOMIC DNA]</scope>
    <source>
        <strain evidence="2 3">NIES-144</strain>
    </source>
</reference>
<dbReference type="Proteomes" id="UP000485058">
    <property type="component" value="Unassembled WGS sequence"/>
</dbReference>
<keyword evidence="3" id="KW-1185">Reference proteome</keyword>
<organism evidence="2 3">
    <name type="scientific">Haematococcus lacustris</name>
    <name type="common">Green alga</name>
    <name type="synonym">Haematococcus pluvialis</name>
    <dbReference type="NCBI Taxonomy" id="44745"/>
    <lineage>
        <taxon>Eukaryota</taxon>
        <taxon>Viridiplantae</taxon>
        <taxon>Chlorophyta</taxon>
        <taxon>core chlorophytes</taxon>
        <taxon>Chlorophyceae</taxon>
        <taxon>CS clade</taxon>
        <taxon>Chlamydomonadales</taxon>
        <taxon>Haematococcaceae</taxon>
        <taxon>Haematococcus</taxon>
    </lineage>
</organism>
<dbReference type="AlphaFoldDB" id="A0A699ZGR4"/>
<proteinExistence type="predicted"/>
<feature type="region of interest" description="Disordered" evidence="1">
    <location>
        <begin position="123"/>
        <end position="154"/>
    </location>
</feature>
<dbReference type="Gene3D" id="1.25.40.20">
    <property type="entry name" value="Ankyrin repeat-containing domain"/>
    <property type="match status" value="1"/>
</dbReference>
<protein>
    <submittedName>
        <fullName evidence="2">ANK_REP_REGION domain-containing protein</fullName>
    </submittedName>
</protein>
<feature type="compositionally biased region" description="Gly residues" evidence="1">
    <location>
        <begin position="237"/>
        <end position="248"/>
    </location>
</feature>
<evidence type="ECO:0000256" key="1">
    <source>
        <dbReference type="SAM" id="MobiDB-lite"/>
    </source>
</evidence>
<sequence length="374" mass="38624">MAAAFALNQHPGLVVGVSEGRAVYNGRRECSEQLVRQGASLTATTTDGNTALHLAAFMNQLSSSLRSETTGCARCRTKVRGAVWERLCRPSLRHHAPYAPHSLTALSSLTYCPPILIPMGLPGRHPPPASGQASGAAGAAGGPRAGSGPDAYLPDVSAQMQNMQLAEVLRSRASRGEQFPDSPTGEASMRVMRNRQAGRPPSSSPSAARTLSRGPTAQTDRGSSAVGRSPARLPPRGSGGVAAGGARGTPGKAQANGQDAEMPRAAATAAVESLTGNGGERGTAVSVAHAEDGAGGRLPGLDWQAGHRALADEWQQQVKDENRRTAVAAGSGGRLVIGASGQGTRGESAPLRPQSANKKFLQKYDLHKFNLFAP</sequence>
<dbReference type="SUPFAM" id="SSF48403">
    <property type="entry name" value="Ankyrin repeat"/>
    <property type="match status" value="1"/>
</dbReference>